<dbReference type="GO" id="GO:0000422">
    <property type="term" value="P:autophagy of mitochondrion"/>
    <property type="evidence" value="ECO:0007669"/>
    <property type="project" value="TreeGrafter"/>
</dbReference>
<feature type="coiled-coil region" evidence="7">
    <location>
        <begin position="447"/>
        <end position="474"/>
    </location>
</feature>
<dbReference type="GeneID" id="89926260"/>
<comment type="subcellular location">
    <subcellularLocation>
        <location evidence="6">Cytoplasm</location>
    </subcellularLocation>
    <subcellularLocation>
        <location evidence="6">Preautophagosomal structure membrane</location>
        <topology evidence="6">Peripheral membrane protein</topology>
    </subcellularLocation>
</comment>
<keyword evidence="11" id="KW-1185">Reference proteome</keyword>
<dbReference type="InterPro" id="IPR045326">
    <property type="entry name" value="ATG17-like_dom"/>
</dbReference>
<feature type="region of interest" description="Disordered" evidence="8">
    <location>
        <begin position="142"/>
        <end position="178"/>
    </location>
</feature>
<evidence type="ECO:0000256" key="4">
    <source>
        <dbReference type="ARBA" id="ARBA00023006"/>
    </source>
</evidence>
<evidence type="ECO:0000256" key="3">
    <source>
        <dbReference type="ARBA" id="ARBA00022490"/>
    </source>
</evidence>
<evidence type="ECO:0000256" key="2">
    <source>
        <dbReference type="ARBA" id="ARBA00013806"/>
    </source>
</evidence>
<dbReference type="Proteomes" id="UP001337655">
    <property type="component" value="Unassembled WGS sequence"/>
</dbReference>
<comment type="caution">
    <text evidence="10">The sequence shown here is derived from an EMBL/GenBank/DDBJ whole genome shotgun (WGS) entry which is preliminary data.</text>
</comment>
<dbReference type="PANTHER" id="PTHR28005">
    <property type="entry name" value="AUTOPHAGY-RELATED PROTEIN 17"/>
    <property type="match status" value="1"/>
</dbReference>
<keyword evidence="4 6" id="KW-0072">Autophagy</keyword>
<protein>
    <recommendedName>
        <fullName evidence="2 6">Autophagy-related protein 17</fullName>
    </recommendedName>
</protein>
<comment type="function">
    <text evidence="6">Autophagy-specific protein that functions in response to autophagy-inducing signals as a scaffold to recruit other ATG proteins to organize preautophagosomal structure (PAS) formation. Modulates the timing and magnitude of the autophagy response, such as the size of the sequestering vesicles. Plays particularly a role in pexophagy and nucleophagy.</text>
</comment>
<evidence type="ECO:0000313" key="10">
    <source>
        <dbReference type="EMBL" id="KAK5170329.1"/>
    </source>
</evidence>
<dbReference type="InterPro" id="IPR007240">
    <property type="entry name" value="Atg17"/>
</dbReference>
<feature type="compositionally biased region" description="Low complexity" evidence="8">
    <location>
        <begin position="9"/>
        <end position="34"/>
    </location>
</feature>
<evidence type="ECO:0000256" key="5">
    <source>
        <dbReference type="ARBA" id="ARBA00023136"/>
    </source>
</evidence>
<keyword evidence="7" id="KW-0175">Coiled coil</keyword>
<feature type="region of interest" description="Disordered" evidence="8">
    <location>
        <begin position="1"/>
        <end position="34"/>
    </location>
</feature>
<evidence type="ECO:0000259" key="9">
    <source>
        <dbReference type="Pfam" id="PF04108"/>
    </source>
</evidence>
<dbReference type="GO" id="GO:1990316">
    <property type="term" value="C:Atg1/ULK1 kinase complex"/>
    <property type="evidence" value="ECO:0007669"/>
    <property type="project" value="TreeGrafter"/>
</dbReference>
<feature type="region of interest" description="Disordered" evidence="8">
    <location>
        <begin position="291"/>
        <end position="312"/>
    </location>
</feature>
<dbReference type="GO" id="GO:0060090">
    <property type="term" value="F:molecular adaptor activity"/>
    <property type="evidence" value="ECO:0007669"/>
    <property type="project" value="TreeGrafter"/>
</dbReference>
<dbReference type="AlphaFoldDB" id="A0AAV9PCX4"/>
<evidence type="ECO:0000256" key="1">
    <source>
        <dbReference type="ARBA" id="ARBA00006259"/>
    </source>
</evidence>
<evidence type="ECO:0000256" key="8">
    <source>
        <dbReference type="SAM" id="MobiDB-lite"/>
    </source>
</evidence>
<evidence type="ECO:0000256" key="6">
    <source>
        <dbReference type="RuleBase" id="RU368080"/>
    </source>
</evidence>
<keyword evidence="5" id="KW-0472">Membrane</keyword>
<dbReference type="GO" id="GO:0030295">
    <property type="term" value="F:protein kinase activator activity"/>
    <property type="evidence" value="ECO:0007669"/>
    <property type="project" value="TreeGrafter"/>
</dbReference>
<dbReference type="Pfam" id="PF04108">
    <property type="entry name" value="ATG17_like"/>
    <property type="match status" value="1"/>
</dbReference>
<dbReference type="GO" id="GO:0034045">
    <property type="term" value="C:phagophore assembly site membrane"/>
    <property type="evidence" value="ECO:0007669"/>
    <property type="project" value="UniProtKB-SubCell"/>
</dbReference>
<evidence type="ECO:0000313" key="11">
    <source>
        <dbReference type="Proteomes" id="UP001337655"/>
    </source>
</evidence>
<sequence>MSYYPPSSPSSVASSSSSTSSPASPTATLPPTQLPTLDGLVQHFADAKQALSSTQYVYRATQLVTSSRTLVEEIATLNARNAYLRRGVQDEVEVLAEVSGDVEAAGDEISEEFDEMVQGLDRANARLQQTLEGLRGRVVESKLARRDESTSDEEAVDEERDESGSDGEQTKGTAHSKQKTLLDFIDPTPHETLQTSVRADIDAFHVSNTDFSSSLSTFHSTLQTLNTTLHDHCSPTPPEKRTLYDTDPPPTARALFTGIEDHATAMAQLLQGLVQHYDLCVSALKHTEGGGEAAREAANTEQGGGEGGVDESLYLRKHPIPISPHDRNEMLSVLEHDAAELPDVLSELRDRNGEQDVLYERLLETAKISRNHAAGLREAVHMLHSIREIQLPAHLHALHTHRSCWARLHASMDEKQSSLLELGASNEAFIVAYAELLKEVERRESVRGQMEAVARKARRELRRLEEGDRRAREEFVEAFGGSLPNGLWDGEGGGEVREVREVRGGRVEVG</sequence>
<feature type="compositionally biased region" description="Acidic residues" evidence="8">
    <location>
        <begin position="150"/>
        <end position="165"/>
    </location>
</feature>
<gene>
    <name evidence="10" type="primary">atg17</name>
    <name evidence="10" type="ORF">LTR77_004916</name>
</gene>
<dbReference type="RefSeq" id="XP_064659527.1">
    <property type="nucleotide sequence ID" value="XM_064802166.1"/>
</dbReference>
<name>A0AAV9PCX4_9PEZI</name>
<reference evidence="10 11" key="1">
    <citation type="submission" date="2023-08" db="EMBL/GenBank/DDBJ databases">
        <title>Black Yeasts Isolated from many extreme environments.</title>
        <authorList>
            <person name="Coleine C."/>
            <person name="Stajich J.E."/>
            <person name="Selbmann L."/>
        </authorList>
    </citation>
    <scope>NUCLEOTIDE SEQUENCE [LARGE SCALE GENOMIC DNA]</scope>
    <source>
        <strain evidence="10 11">CCFEE 5935</strain>
    </source>
</reference>
<feature type="domain" description="Autophagy protein ATG17-like" evidence="9">
    <location>
        <begin position="50"/>
        <end position="481"/>
    </location>
</feature>
<dbReference type="GO" id="GO:0000045">
    <property type="term" value="P:autophagosome assembly"/>
    <property type="evidence" value="ECO:0007669"/>
    <property type="project" value="TreeGrafter"/>
</dbReference>
<organism evidence="10 11">
    <name type="scientific">Saxophila tyrrhenica</name>
    <dbReference type="NCBI Taxonomy" id="1690608"/>
    <lineage>
        <taxon>Eukaryota</taxon>
        <taxon>Fungi</taxon>
        <taxon>Dikarya</taxon>
        <taxon>Ascomycota</taxon>
        <taxon>Pezizomycotina</taxon>
        <taxon>Dothideomycetes</taxon>
        <taxon>Dothideomycetidae</taxon>
        <taxon>Mycosphaerellales</taxon>
        <taxon>Extremaceae</taxon>
        <taxon>Saxophila</taxon>
    </lineage>
</organism>
<dbReference type="GO" id="GO:0034727">
    <property type="term" value="P:piecemeal microautophagy of the nucleus"/>
    <property type="evidence" value="ECO:0007669"/>
    <property type="project" value="TreeGrafter"/>
</dbReference>
<accession>A0AAV9PCX4</accession>
<proteinExistence type="inferred from homology"/>
<dbReference type="PANTHER" id="PTHR28005:SF1">
    <property type="entry name" value="AUTOPHAGY-RELATED PROTEIN 17"/>
    <property type="match status" value="1"/>
</dbReference>
<comment type="similarity">
    <text evidence="1 6">Belongs to the ATG17 family.</text>
</comment>
<dbReference type="EMBL" id="JAVRRT010000007">
    <property type="protein sequence ID" value="KAK5170329.1"/>
    <property type="molecule type" value="Genomic_DNA"/>
</dbReference>
<evidence type="ECO:0000256" key="7">
    <source>
        <dbReference type="SAM" id="Coils"/>
    </source>
</evidence>
<keyword evidence="3 6" id="KW-0963">Cytoplasm</keyword>